<evidence type="ECO:0000256" key="3">
    <source>
        <dbReference type="ARBA" id="ARBA00022840"/>
    </source>
</evidence>
<dbReference type="Proteomes" id="UP001476798">
    <property type="component" value="Unassembled WGS sequence"/>
</dbReference>
<evidence type="ECO:0000313" key="5">
    <source>
        <dbReference type="EMBL" id="MEQ2183037.1"/>
    </source>
</evidence>
<accession>A0ABV0PI43</accession>
<evidence type="ECO:0000256" key="2">
    <source>
        <dbReference type="ARBA" id="ARBA00022741"/>
    </source>
</evidence>
<dbReference type="PANTHER" id="PTHR42918:SF9">
    <property type="entry name" value="LYSINE--TRNA LIGASE"/>
    <property type="match status" value="1"/>
</dbReference>
<keyword evidence="6" id="KW-1185">Reference proteome</keyword>
<dbReference type="InterPro" id="IPR004364">
    <property type="entry name" value="Aa-tRNA-synt_II"/>
</dbReference>
<feature type="non-terminal residue" evidence="5">
    <location>
        <position position="227"/>
    </location>
</feature>
<keyword evidence="2" id="KW-0547">Nucleotide-binding</keyword>
<feature type="domain" description="Aminoacyl-transfer RNA synthetases class-II family profile" evidence="4">
    <location>
        <begin position="116"/>
        <end position="154"/>
    </location>
</feature>
<keyword evidence="1" id="KW-0436">Ligase</keyword>
<comment type="caution">
    <text evidence="5">The sequence shown here is derived from an EMBL/GenBank/DDBJ whole genome shotgun (WGS) entry which is preliminary data.</text>
</comment>
<dbReference type="InterPro" id="IPR006195">
    <property type="entry name" value="aa-tRNA-synth_II"/>
</dbReference>
<dbReference type="PROSITE" id="PS50862">
    <property type="entry name" value="AA_TRNA_LIGASE_II"/>
    <property type="match status" value="1"/>
</dbReference>
<dbReference type="EMBL" id="JAHRIO010073953">
    <property type="protein sequence ID" value="MEQ2183037.1"/>
    <property type="molecule type" value="Genomic_DNA"/>
</dbReference>
<dbReference type="SUPFAM" id="SSF55681">
    <property type="entry name" value="Class II aaRS and biotin synthetases"/>
    <property type="match status" value="1"/>
</dbReference>
<dbReference type="InterPro" id="IPR045864">
    <property type="entry name" value="aa-tRNA-synth_II/BPL/LPL"/>
</dbReference>
<evidence type="ECO:0000259" key="4">
    <source>
        <dbReference type="PROSITE" id="PS50862"/>
    </source>
</evidence>
<sequence length="227" mass="24403">MVLYHVSSVLNATLNILTVADCSFTEHLNFLLDADTLENVCPHLSDSMFVSGMVKHITGGYKVTYHPDGPEGQAYEVDFTPPFKRVSMTHDLEKIMGVKFPPTDAYDSDGMGLYNSLEYGLPPTAGWGMGIDRLTMFLTDSNNIKCDDARSRGPACVCMYPCVCSGVNGAACCRVSEHGDESSAAVPLCKPFSQAAPTLVRSAGFSDSAALQERLPADSEHGLGPVH</sequence>
<dbReference type="PANTHER" id="PTHR42918">
    <property type="entry name" value="LYSYL-TRNA SYNTHETASE"/>
    <property type="match status" value="1"/>
</dbReference>
<protein>
    <recommendedName>
        <fullName evidence="4">Aminoacyl-transfer RNA synthetases class-II family profile domain-containing protein</fullName>
    </recommendedName>
</protein>
<organism evidence="5 6">
    <name type="scientific">Goodea atripinnis</name>
    <dbReference type="NCBI Taxonomy" id="208336"/>
    <lineage>
        <taxon>Eukaryota</taxon>
        <taxon>Metazoa</taxon>
        <taxon>Chordata</taxon>
        <taxon>Craniata</taxon>
        <taxon>Vertebrata</taxon>
        <taxon>Euteleostomi</taxon>
        <taxon>Actinopterygii</taxon>
        <taxon>Neopterygii</taxon>
        <taxon>Teleostei</taxon>
        <taxon>Neoteleostei</taxon>
        <taxon>Acanthomorphata</taxon>
        <taxon>Ovalentaria</taxon>
        <taxon>Atherinomorphae</taxon>
        <taxon>Cyprinodontiformes</taxon>
        <taxon>Goodeidae</taxon>
        <taxon>Goodea</taxon>
    </lineage>
</organism>
<evidence type="ECO:0000313" key="6">
    <source>
        <dbReference type="Proteomes" id="UP001476798"/>
    </source>
</evidence>
<dbReference type="Pfam" id="PF00152">
    <property type="entry name" value="tRNA-synt_2"/>
    <property type="match status" value="1"/>
</dbReference>
<dbReference type="Gene3D" id="3.30.930.10">
    <property type="entry name" value="Bira Bifunctional Protein, Domain 2"/>
    <property type="match status" value="2"/>
</dbReference>
<proteinExistence type="predicted"/>
<keyword evidence="3" id="KW-0067">ATP-binding</keyword>
<name>A0ABV0PI43_9TELE</name>
<evidence type="ECO:0000256" key="1">
    <source>
        <dbReference type="ARBA" id="ARBA00022598"/>
    </source>
</evidence>
<reference evidence="5 6" key="1">
    <citation type="submission" date="2021-06" db="EMBL/GenBank/DDBJ databases">
        <authorList>
            <person name="Palmer J.M."/>
        </authorList>
    </citation>
    <scope>NUCLEOTIDE SEQUENCE [LARGE SCALE GENOMIC DNA]</scope>
    <source>
        <strain evidence="5 6">GA_2019</strain>
        <tissue evidence="5">Muscle</tissue>
    </source>
</reference>
<gene>
    <name evidence="5" type="ORF">GOODEAATRI_028549</name>
</gene>